<keyword evidence="9" id="KW-1185">Reference proteome</keyword>
<evidence type="ECO:0000256" key="4">
    <source>
        <dbReference type="ARBA" id="ARBA00023136"/>
    </source>
</evidence>
<comment type="subcellular location">
    <subcellularLocation>
        <location evidence="1">Membrane</location>
        <topology evidence="1">Multi-pass membrane protein</topology>
    </subcellularLocation>
</comment>
<reference evidence="8 9" key="1">
    <citation type="submission" date="2016-11" db="EMBL/GenBank/DDBJ databases">
        <authorList>
            <person name="Jaros S."/>
            <person name="Januszkiewicz K."/>
            <person name="Wedrychowicz H."/>
        </authorList>
    </citation>
    <scope>NUCLEOTIDE SEQUENCE [LARGE SCALE GENOMIC DNA]</scope>
    <source>
        <strain evidence="8 9">DSM 16917</strain>
    </source>
</reference>
<dbReference type="EMBL" id="FQXG01000005">
    <property type="protein sequence ID" value="SHH96066.1"/>
    <property type="molecule type" value="Genomic_DNA"/>
</dbReference>
<keyword evidence="4 6" id="KW-0472">Membrane</keyword>
<feature type="transmembrane region" description="Helical" evidence="6">
    <location>
        <begin position="93"/>
        <end position="119"/>
    </location>
</feature>
<evidence type="ECO:0000256" key="2">
    <source>
        <dbReference type="ARBA" id="ARBA00022692"/>
    </source>
</evidence>
<evidence type="ECO:0000259" key="7">
    <source>
        <dbReference type="Pfam" id="PF04893"/>
    </source>
</evidence>
<evidence type="ECO:0000256" key="3">
    <source>
        <dbReference type="ARBA" id="ARBA00022989"/>
    </source>
</evidence>
<evidence type="ECO:0000256" key="1">
    <source>
        <dbReference type="ARBA" id="ARBA00004141"/>
    </source>
</evidence>
<dbReference type="Proteomes" id="UP000184268">
    <property type="component" value="Unassembled WGS sequence"/>
</dbReference>
<dbReference type="Pfam" id="PF04893">
    <property type="entry name" value="Yip1"/>
    <property type="match status" value="1"/>
</dbReference>
<feature type="transmembrane region" description="Helical" evidence="6">
    <location>
        <begin position="55"/>
        <end position="73"/>
    </location>
</feature>
<evidence type="ECO:0000313" key="8">
    <source>
        <dbReference type="EMBL" id="SHH96066.1"/>
    </source>
</evidence>
<feature type="domain" description="Yip1" evidence="7">
    <location>
        <begin position="34"/>
        <end position="232"/>
    </location>
</feature>
<evidence type="ECO:0000313" key="9">
    <source>
        <dbReference type="Proteomes" id="UP000184268"/>
    </source>
</evidence>
<dbReference type="InterPro" id="IPR006977">
    <property type="entry name" value="Yip1_dom"/>
</dbReference>
<protein>
    <submittedName>
        <fullName evidence="8">Yip1 domain-containing protein</fullName>
    </submittedName>
</protein>
<proteinExistence type="predicted"/>
<gene>
    <name evidence="8" type="ORF">SAMN02745129_3325</name>
</gene>
<organism evidence="8 9">
    <name type="scientific">Ferrimonas marina</name>
    <dbReference type="NCBI Taxonomy" id="299255"/>
    <lineage>
        <taxon>Bacteria</taxon>
        <taxon>Pseudomonadati</taxon>
        <taxon>Pseudomonadota</taxon>
        <taxon>Gammaproteobacteria</taxon>
        <taxon>Alteromonadales</taxon>
        <taxon>Ferrimonadaceae</taxon>
        <taxon>Ferrimonas</taxon>
    </lineage>
</organism>
<keyword evidence="2 6" id="KW-0812">Transmembrane</keyword>
<keyword evidence="3 6" id="KW-1133">Transmembrane helix</keyword>
<evidence type="ECO:0000256" key="5">
    <source>
        <dbReference type="SAM" id="MobiDB-lite"/>
    </source>
</evidence>
<accession>A0A1M5X8G4</accession>
<feature type="transmembrane region" description="Helical" evidence="6">
    <location>
        <begin position="216"/>
        <end position="238"/>
    </location>
</feature>
<feature type="compositionally biased region" description="Polar residues" evidence="5">
    <location>
        <begin position="7"/>
        <end position="16"/>
    </location>
</feature>
<sequence>MSAEQPAGNTDPTGPATSGELGEATVFPSQPFLAMMLEPRKTLRAILASDTPRRYFWWLLALGTFAGVLQSALDPSLQSGATAAGEGGSGWQALAILMVGSVVAIPLAWIIIHLIAFLYRLVGGWLGGTGSLNNIATGMVWAQVPSILGLGLSLVLLVIYGPSVLVDPSQLGQAALWQNLAYVAIVFLQTVFGVWALVLSVANLSAAHDYGIGKALLTVLLVILLLGAIAIAVGAVLYGG</sequence>
<dbReference type="AlphaFoldDB" id="A0A1M5X8G4"/>
<feature type="transmembrane region" description="Helical" evidence="6">
    <location>
        <begin position="180"/>
        <end position="204"/>
    </location>
</feature>
<dbReference type="GO" id="GO:0016020">
    <property type="term" value="C:membrane"/>
    <property type="evidence" value="ECO:0007669"/>
    <property type="project" value="UniProtKB-SubCell"/>
</dbReference>
<dbReference type="RefSeq" id="WP_067663993.1">
    <property type="nucleotide sequence ID" value="NZ_FQXG01000005.1"/>
</dbReference>
<feature type="region of interest" description="Disordered" evidence="5">
    <location>
        <begin position="1"/>
        <end position="22"/>
    </location>
</feature>
<evidence type="ECO:0000256" key="6">
    <source>
        <dbReference type="SAM" id="Phobius"/>
    </source>
</evidence>
<feature type="transmembrane region" description="Helical" evidence="6">
    <location>
        <begin position="140"/>
        <end position="160"/>
    </location>
</feature>
<name>A0A1M5X8G4_9GAMM</name>